<dbReference type="Proteomes" id="UP001054837">
    <property type="component" value="Unassembled WGS sequence"/>
</dbReference>
<gene>
    <name evidence="1" type="ORF">CDAR_574081</name>
</gene>
<comment type="caution">
    <text evidence="1">The sequence shown here is derived from an EMBL/GenBank/DDBJ whole genome shotgun (WGS) entry which is preliminary data.</text>
</comment>
<organism evidence="1 2">
    <name type="scientific">Caerostris darwini</name>
    <dbReference type="NCBI Taxonomy" id="1538125"/>
    <lineage>
        <taxon>Eukaryota</taxon>
        <taxon>Metazoa</taxon>
        <taxon>Ecdysozoa</taxon>
        <taxon>Arthropoda</taxon>
        <taxon>Chelicerata</taxon>
        <taxon>Arachnida</taxon>
        <taxon>Araneae</taxon>
        <taxon>Araneomorphae</taxon>
        <taxon>Entelegynae</taxon>
        <taxon>Araneoidea</taxon>
        <taxon>Araneidae</taxon>
        <taxon>Caerostris</taxon>
    </lineage>
</organism>
<proteinExistence type="predicted"/>
<evidence type="ECO:0000313" key="1">
    <source>
        <dbReference type="EMBL" id="GIY41226.1"/>
    </source>
</evidence>
<name>A0AAV4T6Z1_9ARAC</name>
<protein>
    <submittedName>
        <fullName evidence="1">Uncharacterized protein</fullName>
    </submittedName>
</protein>
<accession>A0AAV4T6Z1</accession>
<dbReference type="EMBL" id="BPLQ01009039">
    <property type="protein sequence ID" value="GIY41226.1"/>
    <property type="molecule type" value="Genomic_DNA"/>
</dbReference>
<reference evidence="1 2" key="1">
    <citation type="submission" date="2021-06" db="EMBL/GenBank/DDBJ databases">
        <title>Caerostris darwini draft genome.</title>
        <authorList>
            <person name="Kono N."/>
            <person name="Arakawa K."/>
        </authorList>
    </citation>
    <scope>NUCLEOTIDE SEQUENCE [LARGE SCALE GENOMIC DNA]</scope>
</reference>
<keyword evidence="2" id="KW-1185">Reference proteome</keyword>
<evidence type="ECO:0000313" key="2">
    <source>
        <dbReference type="Proteomes" id="UP001054837"/>
    </source>
</evidence>
<sequence>MVQVTQTQAVSRPKVEMKSFHTGVPVTWRDQSTRHVTSNLFEARSSTQKTLDPWVLRAPSLAQKGATQTEAWPRSSFVVGVAKHLQNCTESHPGALLSRIKFFTIITVNASILHNGSRYTNPKQSSRSKVEMKRFHTGVLVTCRDQSTRHVTSNLFEARSTPKTLHPWVLRAPSLAQRRN</sequence>
<dbReference type="AlphaFoldDB" id="A0AAV4T6Z1"/>